<accession>A0ABQ3GWY7</accession>
<dbReference type="EMBL" id="BMYO01000002">
    <property type="protein sequence ID" value="GHD59205.1"/>
    <property type="molecule type" value="Genomic_DNA"/>
</dbReference>
<evidence type="ECO:0000313" key="2">
    <source>
        <dbReference type="EMBL" id="GHD59205.1"/>
    </source>
</evidence>
<evidence type="ECO:0008006" key="4">
    <source>
        <dbReference type="Google" id="ProtNLM"/>
    </source>
</evidence>
<keyword evidence="1" id="KW-0472">Membrane</keyword>
<comment type="caution">
    <text evidence="2">The sequence shown here is derived from an EMBL/GenBank/DDBJ whole genome shotgun (WGS) entry which is preliminary data.</text>
</comment>
<proteinExistence type="predicted"/>
<gene>
    <name evidence="2" type="ORF">GCM10007350_10330</name>
</gene>
<feature type="transmembrane region" description="Helical" evidence="1">
    <location>
        <begin position="96"/>
        <end position="113"/>
    </location>
</feature>
<feature type="transmembrane region" description="Helical" evidence="1">
    <location>
        <begin position="166"/>
        <end position="186"/>
    </location>
</feature>
<sequence length="188" mass="20842">MHRLQPTPLVFSALLLLVLASLRDRRRWWRTLKRLRFLLLALVFVYGWSTPGLRLVAWLWAPTEEGLRSGALQAMRLVGMLASLHCLLAGLGHERIFAGLYTLAAPLALFGAWRERCALRLVLTMDYAEALLAAPQVLRSNWRAWLDGDDGAPVGPVRLTVLPLSGWQRGLCAALLAAIGLILTGVGW</sequence>
<evidence type="ECO:0000256" key="1">
    <source>
        <dbReference type="SAM" id="Phobius"/>
    </source>
</evidence>
<protein>
    <recommendedName>
        <fullName evidence="4">Transmembrane protein</fullName>
    </recommendedName>
</protein>
<dbReference type="Proteomes" id="UP000604737">
    <property type="component" value="Unassembled WGS sequence"/>
</dbReference>
<evidence type="ECO:0000313" key="3">
    <source>
        <dbReference type="Proteomes" id="UP000604737"/>
    </source>
</evidence>
<name>A0ABQ3GWY7_9NEIS</name>
<keyword evidence="1" id="KW-0812">Transmembrane</keyword>
<feature type="transmembrane region" description="Helical" evidence="1">
    <location>
        <begin position="6"/>
        <end position="23"/>
    </location>
</feature>
<reference evidence="3" key="1">
    <citation type="journal article" date="2019" name="Int. J. Syst. Evol. Microbiol.">
        <title>The Global Catalogue of Microorganisms (GCM) 10K type strain sequencing project: providing services to taxonomists for standard genome sequencing and annotation.</title>
        <authorList>
            <consortium name="The Broad Institute Genomics Platform"/>
            <consortium name="The Broad Institute Genome Sequencing Center for Infectious Disease"/>
            <person name="Wu L."/>
            <person name="Ma J."/>
        </authorList>
    </citation>
    <scope>NUCLEOTIDE SEQUENCE [LARGE SCALE GENOMIC DNA]</scope>
    <source>
        <strain evidence="3">KCTC 23701</strain>
    </source>
</reference>
<organism evidence="2 3">
    <name type="scientific">Jeongeupia chitinilytica</name>
    <dbReference type="NCBI Taxonomy" id="1041641"/>
    <lineage>
        <taxon>Bacteria</taxon>
        <taxon>Pseudomonadati</taxon>
        <taxon>Pseudomonadota</taxon>
        <taxon>Betaproteobacteria</taxon>
        <taxon>Neisseriales</taxon>
        <taxon>Chitinibacteraceae</taxon>
        <taxon>Jeongeupia</taxon>
    </lineage>
</organism>
<feature type="transmembrane region" description="Helical" evidence="1">
    <location>
        <begin position="73"/>
        <end position="91"/>
    </location>
</feature>
<feature type="transmembrane region" description="Helical" evidence="1">
    <location>
        <begin position="35"/>
        <end position="61"/>
    </location>
</feature>
<keyword evidence="3" id="KW-1185">Reference proteome</keyword>
<keyword evidence="1" id="KW-1133">Transmembrane helix</keyword>